<accession>A0A7G9YG12</accession>
<proteinExistence type="predicted"/>
<organism evidence="1">
    <name type="scientific">Candidatus Methanogaster sp. ANME-2c ERB4</name>
    <dbReference type="NCBI Taxonomy" id="2759911"/>
    <lineage>
        <taxon>Archaea</taxon>
        <taxon>Methanobacteriati</taxon>
        <taxon>Methanobacteriota</taxon>
        <taxon>Stenosarchaea group</taxon>
        <taxon>Methanomicrobia</taxon>
        <taxon>Methanosarcinales</taxon>
        <taxon>ANME-2 cluster</taxon>
        <taxon>Candidatus Methanogasteraceae</taxon>
        <taxon>Candidatus Methanogaster</taxon>
    </lineage>
</organism>
<gene>
    <name evidence="1" type="ORF">CLAIAILK_00007</name>
</gene>
<sequence length="314" mass="36346">MDLMKDLTEIITDQFKECGISYTDSNDVHKLLREYINTCSKMISPIPRKVFISEELKSKEPEEISSIFDEIKTKFEKGYNVNPHLSKRLLDLKSDDYLYHSWGIYHLHLTNTKKNKSDFFYDRPVPDSLLFFIVRGNDVYFIDILPHNEENIFSKRRMLEIIKNNWHDLLEPCKVQGMEGAGYNDKEIGQLRKDGTNSPIEIDGSTYLPIGGGGLSVSRTNLMHHRYVNDFIEKTIEIERQIREELSKTVQDVPDNPDFHLCLEESGLVIKETNTDACITSLNNFYGFCYLTMMLNQNSGFSKCSKTRRVGNVA</sequence>
<reference evidence="1" key="1">
    <citation type="submission" date="2020-06" db="EMBL/GenBank/DDBJ databases">
        <title>Unique genomic features of the anaerobic methanotrophic archaea.</title>
        <authorList>
            <person name="Chadwick G.L."/>
            <person name="Skennerton C.T."/>
            <person name="Laso-Perez R."/>
            <person name="Leu A.O."/>
            <person name="Speth D.R."/>
            <person name="Yu H."/>
            <person name="Morgan-Lang C."/>
            <person name="Hatzenpichler R."/>
            <person name="Goudeau D."/>
            <person name="Malmstrom R."/>
            <person name="Brazelton W.J."/>
            <person name="Woyke T."/>
            <person name="Hallam S.J."/>
            <person name="Tyson G.W."/>
            <person name="Wegener G."/>
            <person name="Boetius A."/>
            <person name="Orphan V."/>
        </authorList>
    </citation>
    <scope>NUCLEOTIDE SEQUENCE</scope>
</reference>
<evidence type="ECO:0000313" key="1">
    <source>
        <dbReference type="EMBL" id="QNO46946.1"/>
    </source>
</evidence>
<dbReference type="EMBL" id="MT631236">
    <property type="protein sequence ID" value="QNO46946.1"/>
    <property type="molecule type" value="Genomic_DNA"/>
</dbReference>
<dbReference type="AlphaFoldDB" id="A0A7G9YG12"/>
<name>A0A7G9YG12_9EURY</name>
<protein>
    <submittedName>
        <fullName evidence="1">Uncharacterized protein</fullName>
    </submittedName>
</protein>